<comment type="subunit">
    <text evidence="4">Homotetramer.</text>
</comment>
<dbReference type="Proteomes" id="UP000782705">
    <property type="component" value="Unassembled WGS sequence"/>
</dbReference>
<comment type="catalytic activity">
    <reaction evidence="8 9">
        <text>thiamine + H2O = 5-(2-hydroxyethyl)-4-methylthiazole + 4-amino-5-hydroxymethyl-2-methylpyrimidine + H(+)</text>
        <dbReference type="Rhea" id="RHEA:17509"/>
        <dbReference type="ChEBI" id="CHEBI:15377"/>
        <dbReference type="ChEBI" id="CHEBI:15378"/>
        <dbReference type="ChEBI" id="CHEBI:16892"/>
        <dbReference type="ChEBI" id="CHEBI:17957"/>
        <dbReference type="ChEBI" id="CHEBI:18385"/>
        <dbReference type="EC" id="3.5.99.2"/>
    </reaction>
</comment>
<feature type="domain" description="Thiaminase-2/PQQC" evidence="10">
    <location>
        <begin position="12"/>
        <end position="213"/>
    </location>
</feature>
<evidence type="ECO:0000313" key="11">
    <source>
        <dbReference type="EMBL" id="KAF1304101.1"/>
    </source>
</evidence>
<dbReference type="RefSeq" id="WP_161901972.1">
    <property type="nucleotide sequence ID" value="NZ_MAEL01000035.1"/>
</dbReference>
<comment type="similarity">
    <text evidence="3 9">Belongs to the TenA family.</text>
</comment>
<sequence>MTFTSDAKEKSAMIWQKSFTHPFIRELHQGTLPEEKFRYYLLQDRYYLLQLQELYRQIAEKTEHAKIRLFFEQGGKRLVAGEQAIRATLFQEMGIADDEIRQVPMAEVPYHYVSHMYRQLIYSPTVAFASLLPCALLYQEIGLTLSQTGSPHPHYQTWIDTCTTEESMAIVSEFQQLLNECYEQASTAEQQQMLEAFHISTYMEYAFWEMAYQRKMWGEDTYA</sequence>
<proteinExistence type="inferred from homology"/>
<reference evidence="11 12" key="1">
    <citation type="submission" date="2016-06" db="EMBL/GenBank/DDBJ databases">
        <title>Four novel species of enterococci isolated from chicken manure.</title>
        <authorList>
            <person name="Van Tyne D."/>
        </authorList>
    </citation>
    <scope>NUCLEOTIDE SEQUENCE [LARGE SCALE GENOMIC DNA]</scope>
    <source>
        <strain evidence="11 12">CU12B</strain>
    </source>
</reference>
<dbReference type="PANTHER" id="PTHR43198:SF2">
    <property type="entry name" value="SI:CH1073-67J19.1-RELATED"/>
    <property type="match status" value="1"/>
</dbReference>
<evidence type="ECO:0000259" key="10">
    <source>
        <dbReference type="Pfam" id="PF03070"/>
    </source>
</evidence>
<evidence type="ECO:0000256" key="3">
    <source>
        <dbReference type="ARBA" id="ARBA00010264"/>
    </source>
</evidence>
<evidence type="ECO:0000256" key="2">
    <source>
        <dbReference type="ARBA" id="ARBA00004948"/>
    </source>
</evidence>
<dbReference type="SUPFAM" id="SSF48613">
    <property type="entry name" value="Heme oxygenase-like"/>
    <property type="match status" value="1"/>
</dbReference>
<dbReference type="InterPro" id="IPR016084">
    <property type="entry name" value="Haem_Oase-like_multi-hlx"/>
</dbReference>
<organism evidence="11 12">
    <name type="scientific">Candidatus Enterococcus willemsii</name>
    <dbReference type="NCBI Taxonomy" id="1857215"/>
    <lineage>
        <taxon>Bacteria</taxon>
        <taxon>Bacillati</taxon>
        <taxon>Bacillota</taxon>
        <taxon>Bacilli</taxon>
        <taxon>Lactobacillales</taxon>
        <taxon>Enterococcaceae</taxon>
        <taxon>Enterococcus</taxon>
    </lineage>
</organism>
<evidence type="ECO:0000256" key="4">
    <source>
        <dbReference type="ARBA" id="ARBA00011881"/>
    </source>
</evidence>
<protein>
    <recommendedName>
        <fullName evidence="6 9">Aminopyrimidine aminohydrolase</fullName>
        <ecNumber evidence="5 9">3.5.99.2</ecNumber>
    </recommendedName>
</protein>
<keyword evidence="7 9" id="KW-0784">Thiamine biosynthesis</keyword>
<dbReference type="Gene3D" id="1.20.910.10">
    <property type="entry name" value="Heme oxygenase-like"/>
    <property type="match status" value="1"/>
</dbReference>
<keyword evidence="12" id="KW-1185">Reference proteome</keyword>
<evidence type="ECO:0000256" key="7">
    <source>
        <dbReference type="ARBA" id="ARBA00022977"/>
    </source>
</evidence>
<dbReference type="Pfam" id="PF03070">
    <property type="entry name" value="TENA_THI-4"/>
    <property type="match status" value="1"/>
</dbReference>
<evidence type="ECO:0000256" key="6">
    <source>
        <dbReference type="ARBA" id="ARBA00013647"/>
    </source>
</evidence>
<dbReference type="PANTHER" id="PTHR43198">
    <property type="entry name" value="BIFUNCTIONAL TH2 PROTEIN"/>
    <property type="match status" value="1"/>
</dbReference>
<dbReference type="EMBL" id="MAEL01000035">
    <property type="protein sequence ID" value="KAF1304101.1"/>
    <property type="molecule type" value="Genomic_DNA"/>
</dbReference>
<evidence type="ECO:0000256" key="9">
    <source>
        <dbReference type="RuleBase" id="RU363093"/>
    </source>
</evidence>
<dbReference type="InterPro" id="IPR027574">
    <property type="entry name" value="Thiaminase_II"/>
</dbReference>
<evidence type="ECO:0000256" key="5">
    <source>
        <dbReference type="ARBA" id="ARBA00012684"/>
    </source>
</evidence>
<comment type="pathway">
    <text evidence="2 9">Cofactor biosynthesis; thiamine diphosphate biosynthesis.</text>
</comment>
<evidence type="ECO:0000256" key="8">
    <source>
        <dbReference type="ARBA" id="ARBA00048337"/>
    </source>
</evidence>
<comment type="function">
    <text evidence="9">Catalyzes an amino-pyrimidine hydrolysis reaction at the C5' of the pyrimidine moiety of thiamine compounds, a reaction that is part of a thiamine salvage pathway.</text>
</comment>
<dbReference type="NCBIfam" id="TIGR04306">
    <property type="entry name" value="salvage_TenA"/>
    <property type="match status" value="1"/>
</dbReference>
<comment type="caution">
    <text evidence="11">The sequence shown here is derived from an EMBL/GenBank/DDBJ whole genome shotgun (WGS) entry which is preliminary data.</text>
</comment>
<evidence type="ECO:0000313" key="12">
    <source>
        <dbReference type="Proteomes" id="UP000782705"/>
    </source>
</evidence>
<dbReference type="InterPro" id="IPR050967">
    <property type="entry name" value="Thiamine_Salvage_TenA"/>
</dbReference>
<comment type="catalytic activity">
    <reaction evidence="1 9">
        <text>4-amino-5-aminomethyl-2-methylpyrimidine + H2O = 4-amino-5-hydroxymethyl-2-methylpyrimidine + NH4(+)</text>
        <dbReference type="Rhea" id="RHEA:31799"/>
        <dbReference type="ChEBI" id="CHEBI:15377"/>
        <dbReference type="ChEBI" id="CHEBI:16892"/>
        <dbReference type="ChEBI" id="CHEBI:28938"/>
        <dbReference type="ChEBI" id="CHEBI:63416"/>
        <dbReference type="EC" id="3.5.99.2"/>
    </reaction>
</comment>
<evidence type="ECO:0000256" key="1">
    <source>
        <dbReference type="ARBA" id="ARBA00001881"/>
    </source>
</evidence>
<dbReference type="EC" id="3.5.99.2" evidence="5 9"/>
<dbReference type="InterPro" id="IPR004305">
    <property type="entry name" value="Thiaminase-2/PQQC"/>
</dbReference>
<dbReference type="CDD" id="cd19364">
    <property type="entry name" value="TenA_C_BsTenA-like"/>
    <property type="match status" value="1"/>
</dbReference>
<accession>A0ABQ6YZQ3</accession>
<keyword evidence="9" id="KW-0378">Hydrolase</keyword>
<name>A0ABQ6YZQ3_9ENTE</name>
<gene>
    <name evidence="11" type="ORF">BAU17_04195</name>
</gene>